<dbReference type="RefSeq" id="WP_054671175.1">
    <property type="nucleotide sequence ID" value="NZ_AYZR01000004.1"/>
</dbReference>
<keyword evidence="3" id="KW-0812">Transmembrane</keyword>
<dbReference type="PANTHER" id="PTHR34478">
    <property type="entry name" value="PROTEIN LEMA"/>
    <property type="match status" value="1"/>
</dbReference>
<dbReference type="PANTHER" id="PTHR34478:SF2">
    <property type="entry name" value="MEMBRANE PROTEIN"/>
    <property type="match status" value="1"/>
</dbReference>
<evidence type="ECO:0000256" key="1">
    <source>
        <dbReference type="ARBA" id="ARBA00004167"/>
    </source>
</evidence>
<comment type="subcellular location">
    <subcellularLocation>
        <location evidence="1">Membrane</location>
        <topology evidence="1">Single-pass membrane protein</topology>
    </subcellularLocation>
</comment>
<keyword evidence="6" id="KW-0175">Coiled coil</keyword>
<proteinExistence type="inferred from homology"/>
<dbReference type="STRING" id="1423802.FC56_GL001180"/>
<keyword evidence="8" id="KW-1185">Reference proteome</keyword>
<reference evidence="7 8" key="1">
    <citation type="journal article" date="2015" name="Genome Announc.">
        <title>Expanding the biotechnology potential of lactobacilli through comparative genomics of 213 strains and associated genera.</title>
        <authorList>
            <person name="Sun Z."/>
            <person name="Harris H.M."/>
            <person name="McCann A."/>
            <person name="Guo C."/>
            <person name="Argimon S."/>
            <person name="Zhang W."/>
            <person name="Yang X."/>
            <person name="Jeffery I.B."/>
            <person name="Cooney J.C."/>
            <person name="Kagawa T.F."/>
            <person name="Liu W."/>
            <person name="Song Y."/>
            <person name="Salvetti E."/>
            <person name="Wrobel A."/>
            <person name="Rasinkangas P."/>
            <person name="Parkhill J."/>
            <person name="Rea M.C."/>
            <person name="O'Sullivan O."/>
            <person name="Ritari J."/>
            <person name="Douillard F.P."/>
            <person name="Paul Ross R."/>
            <person name="Yang R."/>
            <person name="Briner A.E."/>
            <person name="Felis G.E."/>
            <person name="de Vos W.M."/>
            <person name="Barrangou R."/>
            <person name="Klaenhammer T.R."/>
            <person name="Caufield P.W."/>
            <person name="Cui Y."/>
            <person name="Zhang H."/>
            <person name="O'Toole P.W."/>
        </authorList>
    </citation>
    <scope>NUCLEOTIDE SEQUENCE [LARGE SCALE GENOMIC DNA]</scope>
    <source>
        <strain evidence="7 8">DSM 24302</strain>
    </source>
</reference>
<organism evidence="7 8">
    <name type="scientific">Lentilactobacillus senioris DSM 24302 = JCM 17472</name>
    <dbReference type="NCBI Taxonomy" id="1423802"/>
    <lineage>
        <taxon>Bacteria</taxon>
        <taxon>Bacillati</taxon>
        <taxon>Bacillota</taxon>
        <taxon>Bacilli</taxon>
        <taxon>Lactobacillales</taxon>
        <taxon>Lactobacillaceae</taxon>
        <taxon>Lentilactobacillus</taxon>
    </lineage>
</organism>
<comment type="caution">
    <text evidence="7">The sequence shown here is derived from an EMBL/GenBank/DDBJ whole genome shotgun (WGS) entry which is preliminary data.</text>
</comment>
<dbReference type="AlphaFoldDB" id="A0A0R2CWU3"/>
<name>A0A0R2CWU3_9LACO</name>
<dbReference type="InterPro" id="IPR023353">
    <property type="entry name" value="LemA-like_dom_sf"/>
</dbReference>
<comment type="similarity">
    <text evidence="2">Belongs to the LemA family.</text>
</comment>
<keyword evidence="4" id="KW-1133">Transmembrane helix</keyword>
<dbReference type="Pfam" id="PF04011">
    <property type="entry name" value="LemA"/>
    <property type="match status" value="1"/>
</dbReference>
<dbReference type="SUPFAM" id="SSF140478">
    <property type="entry name" value="LemA-like"/>
    <property type="match status" value="1"/>
</dbReference>
<evidence type="ECO:0000256" key="4">
    <source>
        <dbReference type="ARBA" id="ARBA00022989"/>
    </source>
</evidence>
<dbReference type="Proteomes" id="UP000051256">
    <property type="component" value="Unassembled WGS sequence"/>
</dbReference>
<gene>
    <name evidence="7" type="ORF">FC56_GL001180</name>
</gene>
<evidence type="ECO:0000313" key="8">
    <source>
        <dbReference type="Proteomes" id="UP000051256"/>
    </source>
</evidence>
<evidence type="ECO:0000256" key="6">
    <source>
        <dbReference type="SAM" id="Coils"/>
    </source>
</evidence>
<dbReference type="Gene3D" id="1.20.1440.20">
    <property type="entry name" value="LemA-like domain"/>
    <property type="match status" value="1"/>
</dbReference>
<dbReference type="EMBL" id="AYZR01000004">
    <property type="protein sequence ID" value="KRM94228.1"/>
    <property type="molecule type" value="Genomic_DNA"/>
</dbReference>
<evidence type="ECO:0000256" key="3">
    <source>
        <dbReference type="ARBA" id="ARBA00022692"/>
    </source>
</evidence>
<dbReference type="InterPro" id="IPR007156">
    <property type="entry name" value="MamQ_LemA"/>
</dbReference>
<keyword evidence="5" id="KW-0472">Membrane</keyword>
<dbReference type="PATRIC" id="fig|1423802.4.peg.1196"/>
<sequence>MIIAIVIIAVIVIAAILIYNGMVSARNSVDEAESQIGVQLKRRADLIPNLVNTVKGYAKHEHDTFMDTIAARNEGTNGSTLDNLESDAATMADDNADLAQRVKASDAASAGLGRLFAIAENYPNLQASQNFSQLQEELTSTENRVAASRTNFNRVVRDYNTRIQSFPANLFAGMFHFTKRDQLPTDPATEKVPEVKF</sequence>
<dbReference type="GO" id="GO:0016020">
    <property type="term" value="C:membrane"/>
    <property type="evidence" value="ECO:0007669"/>
    <property type="project" value="UniProtKB-SubCell"/>
</dbReference>
<protein>
    <submittedName>
        <fullName evidence="7">LemA family protein</fullName>
    </submittedName>
</protein>
<evidence type="ECO:0000256" key="5">
    <source>
        <dbReference type="ARBA" id="ARBA00023136"/>
    </source>
</evidence>
<evidence type="ECO:0000256" key="2">
    <source>
        <dbReference type="ARBA" id="ARBA00008854"/>
    </source>
</evidence>
<accession>A0A0R2CWU3</accession>
<evidence type="ECO:0000313" key="7">
    <source>
        <dbReference type="EMBL" id="KRM94228.1"/>
    </source>
</evidence>
<feature type="coiled-coil region" evidence="6">
    <location>
        <begin position="81"/>
        <end position="151"/>
    </location>
</feature>